<dbReference type="EMBL" id="PGCI01000792">
    <property type="protein sequence ID" value="PLW15626.1"/>
    <property type="molecule type" value="Genomic_DNA"/>
</dbReference>
<protein>
    <submittedName>
        <fullName evidence="2">Uncharacterized protein</fullName>
    </submittedName>
</protein>
<comment type="caution">
    <text evidence="2">The sequence shown here is derived from an EMBL/GenBank/DDBJ whole genome shotgun (WGS) entry which is preliminary data.</text>
</comment>
<proteinExistence type="predicted"/>
<sequence>MCGLIEAVQKESSKPAGNGATQATKLFPVMDALNTNGGTGNSLKRAKQQVRRSGVNANGKTGMSVEFAA</sequence>
<dbReference type="AlphaFoldDB" id="A0A2N5SQY4"/>
<evidence type="ECO:0000256" key="1">
    <source>
        <dbReference type="SAM" id="MobiDB-lite"/>
    </source>
</evidence>
<organism evidence="2 3">
    <name type="scientific">Puccinia coronata f. sp. avenae</name>
    <dbReference type="NCBI Taxonomy" id="200324"/>
    <lineage>
        <taxon>Eukaryota</taxon>
        <taxon>Fungi</taxon>
        <taxon>Dikarya</taxon>
        <taxon>Basidiomycota</taxon>
        <taxon>Pucciniomycotina</taxon>
        <taxon>Pucciniomycetes</taxon>
        <taxon>Pucciniales</taxon>
        <taxon>Pucciniaceae</taxon>
        <taxon>Puccinia</taxon>
    </lineage>
</organism>
<name>A0A2N5SQY4_9BASI</name>
<feature type="region of interest" description="Disordered" evidence="1">
    <location>
        <begin position="37"/>
        <end position="69"/>
    </location>
</feature>
<accession>A0A2N5SQY4</accession>
<gene>
    <name evidence="2" type="ORF">PCASD_23569</name>
</gene>
<reference evidence="2 3" key="1">
    <citation type="submission" date="2017-11" db="EMBL/GenBank/DDBJ databases">
        <title>De novo assembly and phasing of dikaryotic genomes from two isolates of Puccinia coronata f. sp. avenae, the causal agent of oat crown rust.</title>
        <authorList>
            <person name="Miller M.E."/>
            <person name="Zhang Y."/>
            <person name="Omidvar V."/>
            <person name="Sperschneider J."/>
            <person name="Schwessinger B."/>
            <person name="Raley C."/>
            <person name="Palmer J.M."/>
            <person name="Garnica D."/>
            <person name="Upadhyaya N."/>
            <person name="Rathjen J."/>
            <person name="Taylor J.M."/>
            <person name="Park R.F."/>
            <person name="Dodds P.N."/>
            <person name="Hirsch C.D."/>
            <person name="Kianian S.F."/>
            <person name="Figueroa M."/>
        </authorList>
    </citation>
    <scope>NUCLEOTIDE SEQUENCE [LARGE SCALE GENOMIC DNA]</scope>
    <source>
        <strain evidence="2">12SD80</strain>
    </source>
</reference>
<dbReference type="Proteomes" id="UP000235392">
    <property type="component" value="Unassembled WGS sequence"/>
</dbReference>
<evidence type="ECO:0000313" key="3">
    <source>
        <dbReference type="Proteomes" id="UP000235392"/>
    </source>
</evidence>
<evidence type="ECO:0000313" key="2">
    <source>
        <dbReference type="EMBL" id="PLW15626.1"/>
    </source>
</evidence>